<keyword evidence="2" id="KW-1185">Reference proteome</keyword>
<dbReference type="AlphaFoldDB" id="A0A5B7GTM2"/>
<protein>
    <submittedName>
        <fullName evidence="1">Uncharacterized protein</fullName>
    </submittedName>
</protein>
<organism evidence="1 2">
    <name type="scientific">Portunus trituberculatus</name>
    <name type="common">Swimming crab</name>
    <name type="synonym">Neptunus trituberculatus</name>
    <dbReference type="NCBI Taxonomy" id="210409"/>
    <lineage>
        <taxon>Eukaryota</taxon>
        <taxon>Metazoa</taxon>
        <taxon>Ecdysozoa</taxon>
        <taxon>Arthropoda</taxon>
        <taxon>Crustacea</taxon>
        <taxon>Multicrustacea</taxon>
        <taxon>Malacostraca</taxon>
        <taxon>Eumalacostraca</taxon>
        <taxon>Eucarida</taxon>
        <taxon>Decapoda</taxon>
        <taxon>Pleocyemata</taxon>
        <taxon>Brachyura</taxon>
        <taxon>Eubrachyura</taxon>
        <taxon>Portunoidea</taxon>
        <taxon>Portunidae</taxon>
        <taxon>Portuninae</taxon>
        <taxon>Portunus</taxon>
    </lineage>
</organism>
<evidence type="ECO:0000313" key="2">
    <source>
        <dbReference type="Proteomes" id="UP000324222"/>
    </source>
</evidence>
<name>A0A5B7GTM2_PORTR</name>
<gene>
    <name evidence="1" type="ORF">E2C01_056265</name>
</gene>
<proteinExistence type="predicted"/>
<reference evidence="1 2" key="1">
    <citation type="submission" date="2019-05" db="EMBL/GenBank/DDBJ databases">
        <title>Another draft genome of Portunus trituberculatus and its Hox gene families provides insights of decapod evolution.</title>
        <authorList>
            <person name="Jeong J.-H."/>
            <person name="Song I."/>
            <person name="Kim S."/>
            <person name="Choi T."/>
            <person name="Kim D."/>
            <person name="Ryu S."/>
            <person name="Kim W."/>
        </authorList>
    </citation>
    <scope>NUCLEOTIDE SEQUENCE [LARGE SCALE GENOMIC DNA]</scope>
    <source>
        <tissue evidence="1">Muscle</tissue>
    </source>
</reference>
<dbReference type="EMBL" id="VSRR010019384">
    <property type="protein sequence ID" value="MPC62182.1"/>
    <property type="molecule type" value="Genomic_DNA"/>
</dbReference>
<sequence length="59" mass="6835">MNYKVGVTWRRLLQLERVPVPPPVITTARFTTYIYIVKLFQGPIPPSGMYSLRRDELVG</sequence>
<accession>A0A5B7GTM2</accession>
<comment type="caution">
    <text evidence="1">The sequence shown here is derived from an EMBL/GenBank/DDBJ whole genome shotgun (WGS) entry which is preliminary data.</text>
</comment>
<evidence type="ECO:0000313" key="1">
    <source>
        <dbReference type="EMBL" id="MPC62182.1"/>
    </source>
</evidence>
<dbReference type="Proteomes" id="UP000324222">
    <property type="component" value="Unassembled WGS sequence"/>
</dbReference>